<keyword evidence="10" id="KW-1185">Reference proteome</keyword>
<comment type="function">
    <text evidence="8">Cytochromes P450 are a group of heme-thiolate monooxygenases. They oxidize a variety of structurally unrelated compounds, including steroids, fatty acids, and xenobiotics.</text>
</comment>
<keyword evidence="6" id="KW-0408">Iron</keyword>
<sequence>MPRFANADEAAQAARSFDLKRLPPDFIDDPYPWYHALREHDPVHRMPDGSYFITRYDDCEALYKDAKTYSSDKKIEFRPKYGDSLLFEHHTTSLVFNDPPLHTHVRRAISGALSPRAIAEMEVGLIELVDRLLARLEQKRNVDLIEDFASAIPVEIIGNLLGVPHNEREPLRGWSLAILGALEPVLTDAQTKAGNDAVRDFLAYLKILTDDRRRNPGDPDKDVLTRLINGEHDGHKLTETELLQNCIFILNAGHETTTNLIGNALHLLQQWPDQKRRLMDDPGLMKTAVEEVLRFESSNQLGNRRVVIDTVLGGVPMKEGDLITIAIGAANRDPKYFPDPDRFDVGRNPNRHLAFASGIHVCAGMNVARLEGRIALERFLKRFPNYRLDGEPLRSPRARFRGFITLPAVVG</sequence>
<evidence type="ECO:0000256" key="2">
    <source>
        <dbReference type="ARBA" id="ARBA00010617"/>
    </source>
</evidence>
<dbReference type="InterPro" id="IPR001128">
    <property type="entry name" value="Cyt_P450"/>
</dbReference>
<evidence type="ECO:0000256" key="7">
    <source>
        <dbReference type="ARBA" id="ARBA00023033"/>
    </source>
</evidence>
<evidence type="ECO:0000256" key="5">
    <source>
        <dbReference type="ARBA" id="ARBA00023002"/>
    </source>
</evidence>
<dbReference type="AlphaFoldDB" id="A0A1W6ZUP0"/>
<dbReference type="KEGG" id="psin:CAK95_19965"/>
<name>A0A1W6ZUP0_9HYPH</name>
<evidence type="ECO:0000256" key="4">
    <source>
        <dbReference type="ARBA" id="ARBA00022723"/>
    </source>
</evidence>
<dbReference type="RefSeq" id="WP_086089511.1">
    <property type="nucleotide sequence ID" value="NZ_CP021112.1"/>
</dbReference>
<dbReference type="Pfam" id="PF00067">
    <property type="entry name" value="p450"/>
    <property type="match status" value="1"/>
</dbReference>
<dbReference type="PANTHER" id="PTHR46696:SF1">
    <property type="entry name" value="CYTOCHROME P450 YJIB-RELATED"/>
    <property type="match status" value="1"/>
</dbReference>
<keyword evidence="4" id="KW-0479">Metal-binding</keyword>
<dbReference type="PRINTS" id="PR00359">
    <property type="entry name" value="BP450"/>
</dbReference>
<dbReference type="STRING" id="1235591.CAK95_19965"/>
<evidence type="ECO:0000256" key="6">
    <source>
        <dbReference type="ARBA" id="ARBA00023004"/>
    </source>
</evidence>
<dbReference type="GO" id="GO:0004497">
    <property type="term" value="F:monooxygenase activity"/>
    <property type="evidence" value="ECO:0007669"/>
    <property type="project" value="UniProtKB-KW"/>
</dbReference>
<dbReference type="InterPro" id="IPR036396">
    <property type="entry name" value="Cyt_P450_sf"/>
</dbReference>
<dbReference type="OrthoDB" id="9801155at2"/>
<dbReference type="PANTHER" id="PTHR46696">
    <property type="entry name" value="P450, PUTATIVE (EUROFUNG)-RELATED"/>
    <property type="match status" value="1"/>
</dbReference>
<comment type="similarity">
    <text evidence="2">Belongs to the cytochrome P450 family.</text>
</comment>
<evidence type="ECO:0000313" key="9">
    <source>
        <dbReference type="EMBL" id="ARQ01117.1"/>
    </source>
</evidence>
<dbReference type="InterPro" id="IPR002397">
    <property type="entry name" value="Cyt_P450_B"/>
</dbReference>
<evidence type="ECO:0000256" key="8">
    <source>
        <dbReference type="ARBA" id="ARBA00043906"/>
    </source>
</evidence>
<gene>
    <name evidence="9" type="ORF">CAK95_19965</name>
</gene>
<keyword evidence="5" id="KW-0560">Oxidoreductase</keyword>
<reference evidence="9 10" key="1">
    <citation type="submission" date="2017-05" db="EMBL/GenBank/DDBJ databases">
        <title>Full genome sequence of Pseudorhodoplanes sinuspersici.</title>
        <authorList>
            <person name="Dastgheib S.M.M."/>
            <person name="Shavandi M."/>
            <person name="Tirandaz H."/>
        </authorList>
    </citation>
    <scope>NUCLEOTIDE SEQUENCE [LARGE SCALE GENOMIC DNA]</scope>
    <source>
        <strain evidence="9 10">RIPI110</strain>
    </source>
</reference>
<evidence type="ECO:0000256" key="1">
    <source>
        <dbReference type="ARBA" id="ARBA00001971"/>
    </source>
</evidence>
<keyword evidence="7" id="KW-0503">Monooxygenase</keyword>
<keyword evidence="3" id="KW-0349">Heme</keyword>
<organism evidence="9 10">
    <name type="scientific">Pseudorhodoplanes sinuspersici</name>
    <dbReference type="NCBI Taxonomy" id="1235591"/>
    <lineage>
        <taxon>Bacteria</taxon>
        <taxon>Pseudomonadati</taxon>
        <taxon>Pseudomonadota</taxon>
        <taxon>Alphaproteobacteria</taxon>
        <taxon>Hyphomicrobiales</taxon>
        <taxon>Pseudorhodoplanes</taxon>
    </lineage>
</organism>
<comment type="cofactor">
    <cofactor evidence="1">
        <name>heme</name>
        <dbReference type="ChEBI" id="CHEBI:30413"/>
    </cofactor>
</comment>
<dbReference type="EMBL" id="CP021112">
    <property type="protein sequence ID" value="ARQ01117.1"/>
    <property type="molecule type" value="Genomic_DNA"/>
</dbReference>
<dbReference type="GO" id="GO:0016705">
    <property type="term" value="F:oxidoreductase activity, acting on paired donors, with incorporation or reduction of molecular oxygen"/>
    <property type="evidence" value="ECO:0007669"/>
    <property type="project" value="InterPro"/>
</dbReference>
<evidence type="ECO:0000313" key="10">
    <source>
        <dbReference type="Proteomes" id="UP000194137"/>
    </source>
</evidence>
<dbReference type="Gene3D" id="1.10.630.10">
    <property type="entry name" value="Cytochrome P450"/>
    <property type="match status" value="1"/>
</dbReference>
<dbReference type="SUPFAM" id="SSF48264">
    <property type="entry name" value="Cytochrome P450"/>
    <property type="match status" value="1"/>
</dbReference>
<protein>
    <submittedName>
        <fullName evidence="9">Cytochrome</fullName>
    </submittedName>
</protein>
<dbReference type="GO" id="GO:0020037">
    <property type="term" value="F:heme binding"/>
    <property type="evidence" value="ECO:0007669"/>
    <property type="project" value="InterPro"/>
</dbReference>
<evidence type="ECO:0000256" key="3">
    <source>
        <dbReference type="ARBA" id="ARBA00022617"/>
    </source>
</evidence>
<proteinExistence type="inferred from homology"/>
<dbReference type="FunFam" id="1.10.630.10:FF:000018">
    <property type="entry name" value="Cytochrome P450 monooxygenase"/>
    <property type="match status" value="1"/>
</dbReference>
<accession>A0A1W6ZUP0</accession>
<dbReference type="Proteomes" id="UP000194137">
    <property type="component" value="Chromosome"/>
</dbReference>
<dbReference type="GO" id="GO:0005506">
    <property type="term" value="F:iron ion binding"/>
    <property type="evidence" value="ECO:0007669"/>
    <property type="project" value="InterPro"/>
</dbReference>
<dbReference type="CDD" id="cd20625">
    <property type="entry name" value="CYP164-like"/>
    <property type="match status" value="1"/>
</dbReference>